<dbReference type="PANTHER" id="PTHR35893:SF3">
    <property type="entry name" value="INNER MEMBRANE PROTEIN"/>
    <property type="match status" value="1"/>
</dbReference>
<dbReference type="EMBL" id="FOBH01000001">
    <property type="protein sequence ID" value="SEK41144.1"/>
    <property type="molecule type" value="Genomic_DNA"/>
</dbReference>
<sequence>MQTETSTNKTDNAQAAAENMAHHAGSAAQRVGEAAKSASKHVGAVAGEELANLKADLDDLIARIPTLSDVDLEDAKEKLLAKIAATKESARSIADNAREQFDHGVECSKEYVKERPLQSVGYAAAVGFLVGLLSGRR</sequence>
<accession>A0A1H7GSX3</accession>
<dbReference type="Pfam" id="PF19029">
    <property type="entry name" value="DUF883_C"/>
    <property type="match status" value="1"/>
</dbReference>
<evidence type="ECO:0000256" key="1">
    <source>
        <dbReference type="SAM" id="MobiDB-lite"/>
    </source>
</evidence>
<dbReference type="PANTHER" id="PTHR35893">
    <property type="entry name" value="INNER MEMBRANE PROTEIN-RELATED"/>
    <property type="match status" value="1"/>
</dbReference>
<dbReference type="AlphaFoldDB" id="A0A1H7GSX3"/>
<feature type="compositionally biased region" description="Low complexity" evidence="1">
    <location>
        <begin position="13"/>
        <end position="28"/>
    </location>
</feature>
<feature type="domain" description="DUF883" evidence="2">
    <location>
        <begin position="109"/>
        <end position="137"/>
    </location>
</feature>
<dbReference type="RefSeq" id="WP_090826451.1">
    <property type="nucleotide sequence ID" value="NZ_FOBH01000001.1"/>
</dbReference>
<dbReference type="OrthoDB" id="9181874at2"/>
<gene>
    <name evidence="3" type="ORF">SAMN05216387_101373</name>
</gene>
<keyword evidence="4" id="KW-1185">Reference proteome</keyword>
<evidence type="ECO:0000259" key="2">
    <source>
        <dbReference type="Pfam" id="PF19029"/>
    </source>
</evidence>
<dbReference type="InterPro" id="IPR010279">
    <property type="entry name" value="YqjD/ElaB"/>
</dbReference>
<dbReference type="GO" id="GO:0043022">
    <property type="term" value="F:ribosome binding"/>
    <property type="evidence" value="ECO:0007669"/>
    <property type="project" value="InterPro"/>
</dbReference>
<feature type="region of interest" description="Disordered" evidence="1">
    <location>
        <begin position="1"/>
        <end position="39"/>
    </location>
</feature>
<dbReference type="InterPro" id="IPR043605">
    <property type="entry name" value="DUF883_C"/>
</dbReference>
<evidence type="ECO:0000313" key="3">
    <source>
        <dbReference type="EMBL" id="SEK41144.1"/>
    </source>
</evidence>
<dbReference type="Proteomes" id="UP000198620">
    <property type="component" value="Unassembled WGS sequence"/>
</dbReference>
<name>A0A1H7GSX3_9PROT</name>
<organism evidence="3 4">
    <name type="scientific">Nitrosovibrio tenuis</name>
    <dbReference type="NCBI Taxonomy" id="1233"/>
    <lineage>
        <taxon>Bacteria</taxon>
        <taxon>Pseudomonadati</taxon>
        <taxon>Pseudomonadota</taxon>
        <taxon>Betaproteobacteria</taxon>
        <taxon>Nitrosomonadales</taxon>
        <taxon>Nitrosomonadaceae</taxon>
        <taxon>Nitrosovibrio</taxon>
    </lineage>
</organism>
<feature type="compositionally biased region" description="Polar residues" evidence="1">
    <location>
        <begin position="1"/>
        <end position="12"/>
    </location>
</feature>
<reference evidence="3 4" key="1">
    <citation type="submission" date="2016-10" db="EMBL/GenBank/DDBJ databases">
        <authorList>
            <person name="de Groot N.N."/>
        </authorList>
    </citation>
    <scope>NUCLEOTIDE SEQUENCE [LARGE SCALE GENOMIC DNA]</scope>
    <source>
        <strain evidence="3 4">Nv1</strain>
    </source>
</reference>
<proteinExistence type="predicted"/>
<evidence type="ECO:0000313" key="4">
    <source>
        <dbReference type="Proteomes" id="UP000198620"/>
    </source>
</evidence>
<protein>
    <submittedName>
        <fullName evidence="3">Membrane-anchored ribosome-binding protein, inhibits growth in stationary phase, ElaB/YqjD/DUF883 family</fullName>
    </submittedName>
</protein>
<dbReference type="STRING" id="1233.SAMN05216387_101373"/>